<dbReference type="SUPFAM" id="SSF51445">
    <property type="entry name" value="(Trans)glycosidases"/>
    <property type="match status" value="1"/>
</dbReference>
<organism evidence="4 5">
    <name type="scientific">Streptomyces sp. 900116325</name>
    <dbReference type="NCBI Taxonomy" id="3154295"/>
    <lineage>
        <taxon>Bacteria</taxon>
        <taxon>Bacillati</taxon>
        <taxon>Actinomycetota</taxon>
        <taxon>Actinomycetes</taxon>
        <taxon>Kitasatosporales</taxon>
        <taxon>Streptomycetaceae</taxon>
        <taxon>Streptomyces</taxon>
    </lineage>
</organism>
<dbReference type="InterPro" id="IPR002477">
    <property type="entry name" value="Peptidoglycan-bd-like"/>
</dbReference>
<evidence type="ECO:0000259" key="2">
    <source>
        <dbReference type="Pfam" id="PF01471"/>
    </source>
</evidence>
<dbReference type="Proteomes" id="UP001550044">
    <property type="component" value="Unassembled WGS sequence"/>
</dbReference>
<evidence type="ECO:0000256" key="1">
    <source>
        <dbReference type="SAM" id="SignalP"/>
    </source>
</evidence>
<keyword evidence="5" id="KW-1185">Reference proteome</keyword>
<dbReference type="EMBL" id="JBEXIP010000012">
    <property type="protein sequence ID" value="MET8434508.1"/>
    <property type="molecule type" value="Genomic_DNA"/>
</dbReference>
<dbReference type="InterPro" id="IPR036366">
    <property type="entry name" value="PGBDSf"/>
</dbReference>
<proteinExistence type="predicted"/>
<evidence type="ECO:0000313" key="5">
    <source>
        <dbReference type="Proteomes" id="UP001550044"/>
    </source>
</evidence>
<reference evidence="4 5" key="1">
    <citation type="submission" date="2024-06" db="EMBL/GenBank/DDBJ databases">
        <title>The Natural Products Discovery Center: Release of the First 8490 Sequenced Strains for Exploring Actinobacteria Biosynthetic Diversity.</title>
        <authorList>
            <person name="Kalkreuter E."/>
            <person name="Kautsar S.A."/>
            <person name="Yang D."/>
            <person name="Bader C.D."/>
            <person name="Teijaro C.N."/>
            <person name="Fluegel L."/>
            <person name="Davis C.M."/>
            <person name="Simpson J.R."/>
            <person name="Lauterbach L."/>
            <person name="Steele A.D."/>
            <person name="Gui C."/>
            <person name="Meng S."/>
            <person name="Li G."/>
            <person name="Viehrig K."/>
            <person name="Ye F."/>
            <person name="Su P."/>
            <person name="Kiefer A.F."/>
            <person name="Nichols A."/>
            <person name="Cepeda A.J."/>
            <person name="Yan W."/>
            <person name="Fan B."/>
            <person name="Jiang Y."/>
            <person name="Adhikari A."/>
            <person name="Zheng C.-J."/>
            <person name="Schuster L."/>
            <person name="Cowan T.M."/>
            <person name="Smanski M.J."/>
            <person name="Chevrette M.G."/>
            <person name="De Carvalho L.P.S."/>
            <person name="Shen B."/>
        </authorList>
    </citation>
    <scope>NUCLEOTIDE SEQUENCE [LARGE SCALE GENOMIC DNA]</scope>
    <source>
        <strain evidence="4 5">NPDC005137</strain>
    </source>
</reference>
<dbReference type="InterPro" id="IPR015020">
    <property type="entry name" value="Rv2525c-like_Glyco_Hydro-like"/>
</dbReference>
<dbReference type="Gene3D" id="3.20.20.80">
    <property type="entry name" value="Glycosidases"/>
    <property type="match status" value="1"/>
</dbReference>
<feature type="signal peptide" evidence="1">
    <location>
        <begin position="1"/>
        <end position="38"/>
    </location>
</feature>
<accession>A0ABV2U9K5</accession>
<feature type="domain" description="Rv2525c-like glycoside hydrolase-like" evidence="3">
    <location>
        <begin position="222"/>
        <end position="427"/>
    </location>
</feature>
<dbReference type="InterPro" id="IPR017853">
    <property type="entry name" value="GH"/>
</dbReference>
<dbReference type="InterPro" id="IPR036365">
    <property type="entry name" value="PGBD-like_sf"/>
</dbReference>
<keyword evidence="4" id="KW-0378">Hydrolase</keyword>
<dbReference type="SUPFAM" id="SSF47090">
    <property type="entry name" value="PGBD-like"/>
    <property type="match status" value="2"/>
</dbReference>
<feature type="domain" description="Peptidoglycan binding-like" evidence="2">
    <location>
        <begin position="457"/>
        <end position="512"/>
    </location>
</feature>
<name>A0ABV2U9K5_9ACTN</name>
<dbReference type="Pfam" id="PF08924">
    <property type="entry name" value="Rv2525c_GlyHyd-like"/>
    <property type="match status" value="1"/>
</dbReference>
<evidence type="ECO:0000259" key="3">
    <source>
        <dbReference type="Pfam" id="PF08924"/>
    </source>
</evidence>
<feature type="domain" description="Peptidoglycan binding-like" evidence="2">
    <location>
        <begin position="526"/>
        <end position="582"/>
    </location>
</feature>
<dbReference type="Gene3D" id="1.10.101.10">
    <property type="entry name" value="PGBD-like superfamily/PGBD"/>
    <property type="match status" value="2"/>
</dbReference>
<dbReference type="Pfam" id="PF01471">
    <property type="entry name" value="PG_binding_1"/>
    <property type="match status" value="2"/>
</dbReference>
<dbReference type="RefSeq" id="WP_356710080.1">
    <property type="nucleotide sequence ID" value="NZ_JBEXIP010000012.1"/>
</dbReference>
<protein>
    <submittedName>
        <fullName evidence="4">Glycoside hydrolase domain-containing protein</fullName>
    </submittedName>
</protein>
<evidence type="ECO:0000313" key="4">
    <source>
        <dbReference type="EMBL" id="MET8434508.1"/>
    </source>
</evidence>
<keyword evidence="1" id="KW-0732">Signal</keyword>
<comment type="caution">
    <text evidence="4">The sequence shown here is derived from an EMBL/GenBank/DDBJ whole genome shotgun (WGS) entry which is preliminary data.</text>
</comment>
<gene>
    <name evidence="4" type="ORF">ABZV61_17235</name>
</gene>
<sequence>MRLPRPPRAHLRAATTVVTALAALSTAALAGAAAPAGAADGAKDVSYRGYHVRVPSSWPVIDLAAHPDTCVRFDRHAVYLGHATDAGQATCPPGLVGRTEALVIEPLDAAGRKAVDGSTRIAPMGAARAAAPRTGGAPSGRIRQAVPAAGVLVTASVGADDATAQTILDSADLDAEAEAVTPSAAPAGRAEAMSASAVAAQPGTYTGLGFDPCAAPSNAQMSAWSASPFRAIGVYISGISAACDQPNLTAPWVQTQTSAGWHIIPIHVGLQAPCNSFSHKVSSTLATAASQGHSEAQEAVAAAAALGLPQGSVLYDDMEAYDQTNTACSNAVMTFLSAWTEELHAGGYLSGVYTSATSMADLAGEYTTGTYTMPDHIWFARWNGKADNDATPYVPDEYWADHQRIHQLSGDTDETWGGVTINIDRDYLDVGVGPFAGSCTASLDFSAYGSISAGSSGGLVSAAQCLLTRQGYFTGAVDGAFGAGTTSAVQSFQSAKSLPVTGTVDSHTWTALLSAGTRPTLQSGSTGTDVKRLQRALIAARGQTLTIDGDFGPATTTAVKAYQTAQGLTSDGIVGNLSWSALQAGK</sequence>
<dbReference type="GO" id="GO:0016787">
    <property type="term" value="F:hydrolase activity"/>
    <property type="evidence" value="ECO:0007669"/>
    <property type="project" value="UniProtKB-KW"/>
</dbReference>
<feature type="chain" id="PRO_5046516693" evidence="1">
    <location>
        <begin position="39"/>
        <end position="586"/>
    </location>
</feature>